<evidence type="ECO:0000313" key="2">
    <source>
        <dbReference type="Proteomes" id="UP000266861"/>
    </source>
</evidence>
<comment type="caution">
    <text evidence="1">The sequence shown here is derived from an EMBL/GenBank/DDBJ whole genome shotgun (WGS) entry which is preliminary data.</text>
</comment>
<dbReference type="InterPro" id="IPR011009">
    <property type="entry name" value="Kinase-like_dom_sf"/>
</dbReference>
<keyword evidence="2" id="KW-1185">Reference proteome</keyword>
<evidence type="ECO:0008006" key="3">
    <source>
        <dbReference type="Google" id="ProtNLM"/>
    </source>
</evidence>
<name>A0A397J8L1_9GLOM</name>
<sequence length="83" mass="9919">MVSRTLRFTLDNTFGTLAKWFRLTKDPITNDYIDLAFFIANGYRSKFHEEIPQENVDLIKQCWDANLDNRPDVLTICEKKWNY</sequence>
<dbReference type="EMBL" id="PQFF01000078">
    <property type="protein sequence ID" value="RHZ84381.1"/>
    <property type="molecule type" value="Genomic_DNA"/>
</dbReference>
<protein>
    <recommendedName>
        <fullName evidence="3">Serine-threonine/tyrosine-protein kinase catalytic domain-containing protein</fullName>
    </recommendedName>
</protein>
<dbReference type="SUPFAM" id="SSF56112">
    <property type="entry name" value="Protein kinase-like (PK-like)"/>
    <property type="match status" value="1"/>
</dbReference>
<evidence type="ECO:0000313" key="1">
    <source>
        <dbReference type="EMBL" id="RHZ84381.1"/>
    </source>
</evidence>
<dbReference type="AlphaFoldDB" id="A0A397J8L1"/>
<organism evidence="1 2">
    <name type="scientific">Diversispora epigaea</name>
    <dbReference type="NCBI Taxonomy" id="1348612"/>
    <lineage>
        <taxon>Eukaryota</taxon>
        <taxon>Fungi</taxon>
        <taxon>Fungi incertae sedis</taxon>
        <taxon>Mucoromycota</taxon>
        <taxon>Glomeromycotina</taxon>
        <taxon>Glomeromycetes</taxon>
        <taxon>Diversisporales</taxon>
        <taxon>Diversisporaceae</taxon>
        <taxon>Diversispora</taxon>
    </lineage>
</organism>
<accession>A0A397J8L1</accession>
<gene>
    <name evidence="1" type="ORF">Glove_82g94</name>
</gene>
<dbReference type="Proteomes" id="UP000266861">
    <property type="component" value="Unassembled WGS sequence"/>
</dbReference>
<reference evidence="1 2" key="1">
    <citation type="submission" date="2018-08" db="EMBL/GenBank/DDBJ databases">
        <title>Genome and evolution of the arbuscular mycorrhizal fungus Diversispora epigaea (formerly Glomus versiforme) and its bacterial endosymbionts.</title>
        <authorList>
            <person name="Sun X."/>
            <person name="Fei Z."/>
            <person name="Harrison M."/>
        </authorList>
    </citation>
    <scope>NUCLEOTIDE SEQUENCE [LARGE SCALE GENOMIC DNA]</scope>
    <source>
        <strain evidence="1 2">IT104</strain>
    </source>
</reference>
<dbReference type="Gene3D" id="1.10.510.10">
    <property type="entry name" value="Transferase(Phosphotransferase) domain 1"/>
    <property type="match status" value="1"/>
</dbReference>
<proteinExistence type="predicted"/>
<dbReference type="OrthoDB" id="2411664at2759"/>